<comment type="caution">
    <text evidence="6">The sequence shown here is derived from an EMBL/GenBank/DDBJ whole genome shotgun (WGS) entry which is preliminary data.</text>
</comment>
<dbReference type="RefSeq" id="WP_043712128.1">
    <property type="nucleotide sequence ID" value="NZ_JALOCT010000001.1"/>
</dbReference>
<feature type="domain" description="HTH lysR-type" evidence="5">
    <location>
        <begin position="8"/>
        <end position="58"/>
    </location>
</feature>
<keyword evidence="7" id="KW-1185">Reference proteome</keyword>
<evidence type="ECO:0000256" key="3">
    <source>
        <dbReference type="ARBA" id="ARBA00023125"/>
    </source>
</evidence>
<reference evidence="6" key="1">
    <citation type="journal article" date="2015" name="Microbiology (Mosc.)">
        <title>Genomics of the Weissella cibaria species with an examination of its metabolic traits.</title>
        <authorList>
            <person name="Lynch K.M."/>
            <person name="Lucid A."/>
            <person name="Arendt E.K."/>
            <person name="Sleator R.D."/>
            <person name="Lucey B."/>
            <person name="Coffey A."/>
        </authorList>
    </citation>
    <scope>NUCLEOTIDE SEQUENCE [LARGE SCALE GENOMIC DNA]</scope>
    <source>
        <strain evidence="6">MG1</strain>
    </source>
</reference>
<dbReference type="AlphaFoldDB" id="A0A0D1LHF4"/>
<dbReference type="SUPFAM" id="SSF46785">
    <property type="entry name" value="Winged helix' DNA-binding domain"/>
    <property type="match status" value="1"/>
</dbReference>
<comment type="similarity">
    <text evidence="1">Belongs to the LysR transcriptional regulatory family.</text>
</comment>
<dbReference type="Gene3D" id="3.40.190.10">
    <property type="entry name" value="Periplasmic binding protein-like II"/>
    <property type="match status" value="2"/>
</dbReference>
<proteinExistence type="inferred from homology"/>
<dbReference type="InterPro" id="IPR000847">
    <property type="entry name" value="LysR_HTH_N"/>
</dbReference>
<evidence type="ECO:0000256" key="1">
    <source>
        <dbReference type="ARBA" id="ARBA00009437"/>
    </source>
</evidence>
<keyword evidence="3" id="KW-0238">DNA-binding</keyword>
<dbReference type="GO" id="GO:0032993">
    <property type="term" value="C:protein-DNA complex"/>
    <property type="evidence" value="ECO:0007669"/>
    <property type="project" value="TreeGrafter"/>
</dbReference>
<evidence type="ECO:0000256" key="2">
    <source>
        <dbReference type="ARBA" id="ARBA00023015"/>
    </source>
</evidence>
<dbReference type="PROSITE" id="PS50931">
    <property type="entry name" value="HTH_LYSR"/>
    <property type="match status" value="1"/>
</dbReference>
<accession>A0A0D1LHF4</accession>
<dbReference type="GO" id="GO:0003700">
    <property type="term" value="F:DNA-binding transcription factor activity"/>
    <property type="evidence" value="ECO:0007669"/>
    <property type="project" value="InterPro"/>
</dbReference>
<keyword evidence="2" id="KW-0805">Transcription regulation</keyword>
<dbReference type="InterPro" id="IPR036390">
    <property type="entry name" value="WH_DNA-bd_sf"/>
</dbReference>
<dbReference type="Pfam" id="PF03466">
    <property type="entry name" value="LysR_substrate"/>
    <property type="match status" value="1"/>
</dbReference>
<gene>
    <name evidence="6" type="primary">gltC_1</name>
    <name evidence="6" type="ORF">QX99_01918</name>
</gene>
<dbReference type="PANTHER" id="PTHR30346:SF0">
    <property type="entry name" value="HCA OPERON TRANSCRIPTIONAL ACTIVATOR HCAR"/>
    <property type="match status" value="1"/>
</dbReference>
<dbReference type="Pfam" id="PF00126">
    <property type="entry name" value="HTH_1"/>
    <property type="match status" value="1"/>
</dbReference>
<dbReference type="InterPro" id="IPR036388">
    <property type="entry name" value="WH-like_DNA-bd_sf"/>
</dbReference>
<protein>
    <submittedName>
        <fullName evidence="6">GltC_1 protein</fullName>
    </submittedName>
</protein>
<dbReference type="EMBL" id="JWHU01000034">
    <property type="protein sequence ID" value="KIU19895.1"/>
    <property type="molecule type" value="Genomic_DNA"/>
</dbReference>
<dbReference type="PATRIC" id="fig|137591.25.peg.1889"/>
<evidence type="ECO:0000313" key="7">
    <source>
        <dbReference type="Proteomes" id="UP000032287"/>
    </source>
</evidence>
<evidence type="ECO:0000256" key="4">
    <source>
        <dbReference type="ARBA" id="ARBA00023163"/>
    </source>
</evidence>
<evidence type="ECO:0000259" key="5">
    <source>
        <dbReference type="PROSITE" id="PS50931"/>
    </source>
</evidence>
<dbReference type="PANTHER" id="PTHR30346">
    <property type="entry name" value="TRANSCRIPTIONAL DUAL REGULATOR HCAR-RELATED"/>
    <property type="match status" value="1"/>
</dbReference>
<dbReference type="Gene3D" id="1.10.10.10">
    <property type="entry name" value="Winged helix-like DNA-binding domain superfamily/Winged helix DNA-binding domain"/>
    <property type="match status" value="1"/>
</dbReference>
<name>A0A0D1LHF4_9LACO</name>
<organism evidence="6 7">
    <name type="scientific">Weissella cibaria</name>
    <dbReference type="NCBI Taxonomy" id="137591"/>
    <lineage>
        <taxon>Bacteria</taxon>
        <taxon>Bacillati</taxon>
        <taxon>Bacillota</taxon>
        <taxon>Bacilli</taxon>
        <taxon>Lactobacillales</taxon>
        <taxon>Lactobacillaceae</taxon>
        <taxon>Weissella</taxon>
    </lineage>
</organism>
<dbReference type="InterPro" id="IPR005119">
    <property type="entry name" value="LysR_subst-bd"/>
</dbReference>
<dbReference type="GO" id="GO:0003677">
    <property type="term" value="F:DNA binding"/>
    <property type="evidence" value="ECO:0007669"/>
    <property type="project" value="UniProtKB-KW"/>
</dbReference>
<keyword evidence="4" id="KW-0804">Transcription</keyword>
<sequence>MIDDKYLTFIVVANEGSFSRSAEMLYMSAVAVRKQMNVLEKELDLQLFKRTSQGVKLTDAGEILLEGIQTVKGASEQVFERLSNYRNSLKKTIRIGMSLMRPGTPLIEIWQQKNQQLSDFNLQITAFDDAEVNLSSPSARLGKDFDIIVGPNDGIRWQESIQTKVLGFENFLLAVPKNHRLAEKRVLSFDDLKNETVLLPPRNESPNIELISRDLEENHPEINLVATANFFTPNIYNDYANQDYLVFIRETWRYLSPSMIVIPVEWDYKGPYGVMYSREPRQAVVEFVALITQE</sequence>
<evidence type="ECO:0000313" key="6">
    <source>
        <dbReference type="EMBL" id="KIU19895.1"/>
    </source>
</evidence>
<dbReference type="Proteomes" id="UP000032287">
    <property type="component" value="Unassembled WGS sequence"/>
</dbReference>
<dbReference type="STRING" id="137591.AO080_07650"/>
<dbReference type="SUPFAM" id="SSF53850">
    <property type="entry name" value="Periplasmic binding protein-like II"/>
    <property type="match status" value="1"/>
</dbReference>